<dbReference type="Proteomes" id="UP001060215">
    <property type="component" value="Chromosome 3"/>
</dbReference>
<gene>
    <name evidence="1" type="ORF">LOK49_LG02G02685</name>
</gene>
<keyword evidence="2" id="KW-1185">Reference proteome</keyword>
<name>A0ACC0IPD6_9ERIC</name>
<proteinExistence type="predicted"/>
<evidence type="ECO:0000313" key="1">
    <source>
        <dbReference type="EMBL" id="KAI8027689.1"/>
    </source>
</evidence>
<organism evidence="1 2">
    <name type="scientific">Camellia lanceoleosa</name>
    <dbReference type="NCBI Taxonomy" id="1840588"/>
    <lineage>
        <taxon>Eukaryota</taxon>
        <taxon>Viridiplantae</taxon>
        <taxon>Streptophyta</taxon>
        <taxon>Embryophyta</taxon>
        <taxon>Tracheophyta</taxon>
        <taxon>Spermatophyta</taxon>
        <taxon>Magnoliopsida</taxon>
        <taxon>eudicotyledons</taxon>
        <taxon>Gunneridae</taxon>
        <taxon>Pentapetalae</taxon>
        <taxon>asterids</taxon>
        <taxon>Ericales</taxon>
        <taxon>Theaceae</taxon>
        <taxon>Camellia</taxon>
    </lineage>
</organism>
<comment type="caution">
    <text evidence="1">The sequence shown here is derived from an EMBL/GenBank/DDBJ whole genome shotgun (WGS) entry which is preliminary data.</text>
</comment>
<evidence type="ECO:0000313" key="2">
    <source>
        <dbReference type="Proteomes" id="UP001060215"/>
    </source>
</evidence>
<reference evidence="1 2" key="1">
    <citation type="journal article" date="2022" name="Plant J.">
        <title>Chromosome-level genome of Camellia lanceoleosa provides a valuable resource for understanding genome evolution and self-incompatibility.</title>
        <authorList>
            <person name="Gong W."/>
            <person name="Xiao S."/>
            <person name="Wang L."/>
            <person name="Liao Z."/>
            <person name="Chang Y."/>
            <person name="Mo W."/>
            <person name="Hu G."/>
            <person name="Li W."/>
            <person name="Zhao G."/>
            <person name="Zhu H."/>
            <person name="Hu X."/>
            <person name="Ji K."/>
            <person name="Xiang X."/>
            <person name="Song Q."/>
            <person name="Yuan D."/>
            <person name="Jin S."/>
            <person name="Zhang L."/>
        </authorList>
    </citation>
    <scope>NUCLEOTIDE SEQUENCE [LARGE SCALE GENOMIC DNA]</scope>
    <source>
        <strain evidence="1">SQ_2022a</strain>
    </source>
</reference>
<protein>
    <submittedName>
        <fullName evidence="1">Uncharacterized protein</fullName>
    </submittedName>
</protein>
<accession>A0ACC0IPD6</accession>
<dbReference type="EMBL" id="CM045760">
    <property type="protein sequence ID" value="KAI8027689.1"/>
    <property type="molecule type" value="Genomic_DNA"/>
</dbReference>
<sequence>MELPPHIGPLRNLEEFDLEGTEIMYLPKEIGKLISWRCFKYIPGSKMVFPGLKKPQERADIIAHLKQATS</sequence>